<dbReference type="EMBL" id="UXSR01000814">
    <property type="protein sequence ID" value="VDD77498.1"/>
    <property type="molecule type" value="Genomic_DNA"/>
</dbReference>
<evidence type="ECO:0000313" key="3">
    <source>
        <dbReference type="Proteomes" id="UP000267029"/>
    </source>
</evidence>
<keyword evidence="3" id="KW-1185">Reference proteome</keyword>
<dbReference type="Proteomes" id="UP000267029">
    <property type="component" value="Unassembled WGS sequence"/>
</dbReference>
<organism evidence="4">
    <name type="scientific">Mesocestoides corti</name>
    <name type="common">Flatworm</name>
    <dbReference type="NCBI Taxonomy" id="53468"/>
    <lineage>
        <taxon>Eukaryota</taxon>
        <taxon>Metazoa</taxon>
        <taxon>Spiralia</taxon>
        <taxon>Lophotrochozoa</taxon>
        <taxon>Platyhelminthes</taxon>
        <taxon>Cestoda</taxon>
        <taxon>Eucestoda</taxon>
        <taxon>Cyclophyllidea</taxon>
        <taxon>Mesocestoididae</taxon>
        <taxon>Mesocestoides</taxon>
    </lineage>
</organism>
<reference evidence="4" key="2">
    <citation type="submission" date="2019-11" db="UniProtKB">
        <authorList>
            <consortium name="WormBaseParasite"/>
        </authorList>
    </citation>
    <scope>IDENTIFICATION</scope>
</reference>
<reference evidence="2 3" key="1">
    <citation type="submission" date="2018-10" db="EMBL/GenBank/DDBJ databases">
        <authorList>
            <consortium name="Pathogen Informatics"/>
        </authorList>
    </citation>
    <scope>NUCLEOTIDE SEQUENCE [LARGE SCALE GENOMIC DNA]</scope>
</reference>
<name>A0A0R3U9A4_MESCO</name>
<sequence>MAGHRRILFAVDESASCRRAFQWFLRWMWRSGSNQEEGVEDAITLIHVIAPELNPHPSVDEAQMRTTTPPTTNADGAPLVMEEAFAAGKALCQGFLDLAFQAGATHCDACIAVDRRPATGKAVIKSALIRGVDMIVMGSRGRGALHRTLHLGSVGKYIVRHSHIPVTVIPPNSSHSYC</sequence>
<evidence type="ECO:0000313" key="4">
    <source>
        <dbReference type="WBParaSite" id="MCU_011077-RA"/>
    </source>
</evidence>
<feature type="domain" description="UspA" evidence="1">
    <location>
        <begin position="5"/>
        <end position="170"/>
    </location>
</feature>
<proteinExistence type="predicted"/>
<accession>A0A0R3U9A4</accession>
<dbReference type="PANTHER" id="PTHR31964:SF113">
    <property type="entry name" value="USPA DOMAIN-CONTAINING PROTEIN"/>
    <property type="match status" value="1"/>
</dbReference>
<dbReference type="CDD" id="cd23659">
    <property type="entry name" value="USP_At3g01520-like"/>
    <property type="match status" value="1"/>
</dbReference>
<dbReference type="Pfam" id="PF00582">
    <property type="entry name" value="Usp"/>
    <property type="match status" value="1"/>
</dbReference>
<dbReference type="Gene3D" id="3.40.50.12370">
    <property type="match status" value="1"/>
</dbReference>
<gene>
    <name evidence="2" type="ORF">MCOS_LOCUS3501</name>
</gene>
<dbReference type="STRING" id="53468.A0A0R3U9A4"/>
<dbReference type="OrthoDB" id="843225at2759"/>
<dbReference type="InterPro" id="IPR006015">
    <property type="entry name" value="Universal_stress_UspA"/>
</dbReference>
<dbReference type="PANTHER" id="PTHR31964">
    <property type="entry name" value="ADENINE NUCLEOTIDE ALPHA HYDROLASES-LIKE SUPERFAMILY PROTEIN"/>
    <property type="match status" value="1"/>
</dbReference>
<dbReference type="SUPFAM" id="SSF52402">
    <property type="entry name" value="Adenine nucleotide alpha hydrolases-like"/>
    <property type="match status" value="1"/>
</dbReference>
<dbReference type="InterPro" id="IPR006016">
    <property type="entry name" value="UspA"/>
</dbReference>
<evidence type="ECO:0000259" key="1">
    <source>
        <dbReference type="Pfam" id="PF00582"/>
    </source>
</evidence>
<dbReference type="PRINTS" id="PR01438">
    <property type="entry name" value="UNVRSLSTRESS"/>
</dbReference>
<dbReference type="AlphaFoldDB" id="A0A0R3U9A4"/>
<dbReference type="WBParaSite" id="MCU_011077-RA">
    <property type="protein sequence ID" value="MCU_011077-RA"/>
    <property type="gene ID" value="MCU_011077"/>
</dbReference>
<evidence type="ECO:0000313" key="2">
    <source>
        <dbReference type="EMBL" id="VDD77498.1"/>
    </source>
</evidence>
<protein>
    <submittedName>
        <fullName evidence="4">Usp domain-containing protein</fullName>
    </submittedName>
</protein>